<proteinExistence type="predicted"/>
<reference evidence="2" key="1">
    <citation type="submission" date="2021-01" db="EMBL/GenBank/DDBJ databases">
        <authorList>
            <person name="Corre E."/>
            <person name="Pelletier E."/>
            <person name="Niang G."/>
            <person name="Scheremetjew M."/>
            <person name="Finn R."/>
            <person name="Kale V."/>
            <person name="Holt S."/>
            <person name="Cochrane G."/>
            <person name="Meng A."/>
            <person name="Brown T."/>
            <person name="Cohen L."/>
        </authorList>
    </citation>
    <scope>NUCLEOTIDE SEQUENCE</scope>
    <source>
        <strain evidence="2">Ras09</strain>
    </source>
</reference>
<accession>A0A7S3CRD5</accession>
<protein>
    <submittedName>
        <fullName evidence="2">Uncharacterized protein</fullName>
    </submittedName>
</protein>
<feature type="transmembrane region" description="Helical" evidence="1">
    <location>
        <begin position="49"/>
        <end position="67"/>
    </location>
</feature>
<evidence type="ECO:0000256" key="1">
    <source>
        <dbReference type="SAM" id="Phobius"/>
    </source>
</evidence>
<evidence type="ECO:0000313" key="2">
    <source>
        <dbReference type="EMBL" id="CAE0235159.1"/>
    </source>
</evidence>
<name>A0A7S3CRD5_9SPIT</name>
<keyword evidence="1" id="KW-0812">Transmembrane</keyword>
<feature type="transmembrane region" description="Helical" evidence="1">
    <location>
        <begin position="87"/>
        <end position="108"/>
    </location>
</feature>
<gene>
    <name evidence="2" type="ORF">SRAS04492_LOCUS6966</name>
</gene>
<keyword evidence="1" id="KW-1133">Transmembrane helix</keyword>
<sequence>MAQDLEAGDLSAYQTKIARAYLLNRPLEGEPRPSAAEIEKSLSLTIAKYFMLLGFSIFCLVTLYFVIFDLNGGIELFWAILEWMVAHPWECAFLILLKVLTILFKVACLEGSFRLYRSAFRGRMEIMEPQA</sequence>
<organism evidence="2">
    <name type="scientific">Strombidium rassoulzadegani</name>
    <dbReference type="NCBI Taxonomy" id="1082188"/>
    <lineage>
        <taxon>Eukaryota</taxon>
        <taxon>Sar</taxon>
        <taxon>Alveolata</taxon>
        <taxon>Ciliophora</taxon>
        <taxon>Intramacronucleata</taxon>
        <taxon>Spirotrichea</taxon>
        <taxon>Oligotrichia</taxon>
        <taxon>Strombidiidae</taxon>
        <taxon>Strombidium</taxon>
    </lineage>
</organism>
<dbReference type="EMBL" id="HBIA01013733">
    <property type="protein sequence ID" value="CAE0235159.1"/>
    <property type="molecule type" value="Transcribed_RNA"/>
</dbReference>
<keyword evidence="1" id="KW-0472">Membrane</keyword>
<dbReference type="AlphaFoldDB" id="A0A7S3CRD5"/>